<gene>
    <name evidence="1" type="ORF">SPHINGO8BC_70073</name>
</gene>
<dbReference type="AlphaFoldDB" id="A0A654DN19"/>
<evidence type="ECO:0000313" key="2">
    <source>
        <dbReference type="Proteomes" id="UP000432350"/>
    </source>
</evidence>
<proteinExistence type="predicted"/>
<dbReference type="EMBL" id="CABWMV010000026">
    <property type="protein sequence ID" value="VXD06582.1"/>
    <property type="molecule type" value="Genomic_DNA"/>
</dbReference>
<protein>
    <submittedName>
        <fullName evidence="1">Major facilitator superfamily transporter</fullName>
    </submittedName>
</protein>
<accession>A0A654DN19</accession>
<dbReference type="RefSeq" id="WP_286770847.1">
    <property type="nucleotide sequence ID" value="NZ_DAIMVY010000018.1"/>
</dbReference>
<name>A0A654DN19_SPHMU</name>
<dbReference type="Proteomes" id="UP000432350">
    <property type="component" value="Unassembled WGS sequence"/>
</dbReference>
<organism evidence="1 2">
    <name type="scientific">Sphingobacterium multivorum</name>
    <dbReference type="NCBI Taxonomy" id="28454"/>
    <lineage>
        <taxon>Bacteria</taxon>
        <taxon>Pseudomonadati</taxon>
        <taxon>Bacteroidota</taxon>
        <taxon>Sphingobacteriia</taxon>
        <taxon>Sphingobacteriales</taxon>
        <taxon>Sphingobacteriaceae</taxon>
        <taxon>Sphingobacterium</taxon>
    </lineage>
</organism>
<sequence>MRGTALGACVALVDLPLRMAGALAGLVAGPFGYQSVYLLGESAVCSLSLY</sequence>
<reference evidence="1 2" key="1">
    <citation type="submission" date="2019-10" db="EMBL/GenBank/DDBJ databases">
        <authorList>
            <person name="Karimi E."/>
        </authorList>
    </citation>
    <scope>NUCLEOTIDE SEQUENCE [LARGE SCALE GENOMIC DNA]</scope>
    <source>
        <strain evidence="1">Sphingobacterium sp. 8BC</strain>
    </source>
</reference>
<evidence type="ECO:0000313" key="1">
    <source>
        <dbReference type="EMBL" id="VXD06582.1"/>
    </source>
</evidence>